<dbReference type="Proteomes" id="UP000194137">
    <property type="component" value="Chromosome"/>
</dbReference>
<accession>A0A1W6ZK78</accession>
<evidence type="ECO:0000313" key="1">
    <source>
        <dbReference type="EMBL" id="ARP97751.1"/>
    </source>
</evidence>
<dbReference type="KEGG" id="psin:CAK95_00650"/>
<evidence type="ECO:0000313" key="2">
    <source>
        <dbReference type="Proteomes" id="UP000194137"/>
    </source>
</evidence>
<keyword evidence="2" id="KW-1185">Reference proteome</keyword>
<sequence length="100" mass="11187">MKCLDHDDFGSIRSKVINVIDSNTLEHDVVRKPLRTFRHHALEAVAKAGKQYQSCGSAQPPKPAHLLLNLLSRVSDHLGSVSTHWYNSHAPGRVMRRLAP</sequence>
<organism evidence="1 2">
    <name type="scientific">Pseudorhodoplanes sinuspersici</name>
    <dbReference type="NCBI Taxonomy" id="1235591"/>
    <lineage>
        <taxon>Bacteria</taxon>
        <taxon>Pseudomonadati</taxon>
        <taxon>Pseudomonadota</taxon>
        <taxon>Alphaproteobacteria</taxon>
        <taxon>Hyphomicrobiales</taxon>
        <taxon>Pseudorhodoplanes</taxon>
    </lineage>
</organism>
<dbReference type="STRING" id="1235591.CAK95_00650"/>
<gene>
    <name evidence="1" type="ORF">CAK95_00650</name>
</gene>
<dbReference type="AlphaFoldDB" id="A0A1W6ZK78"/>
<name>A0A1W6ZK78_9HYPH</name>
<reference evidence="1 2" key="1">
    <citation type="submission" date="2017-05" db="EMBL/GenBank/DDBJ databases">
        <title>Full genome sequence of Pseudorhodoplanes sinuspersici.</title>
        <authorList>
            <person name="Dastgheib S.M.M."/>
            <person name="Shavandi M."/>
            <person name="Tirandaz H."/>
        </authorList>
    </citation>
    <scope>NUCLEOTIDE SEQUENCE [LARGE SCALE GENOMIC DNA]</scope>
    <source>
        <strain evidence="1 2">RIPI110</strain>
    </source>
</reference>
<dbReference type="EMBL" id="CP021112">
    <property type="protein sequence ID" value="ARP97751.1"/>
    <property type="molecule type" value="Genomic_DNA"/>
</dbReference>
<protein>
    <submittedName>
        <fullName evidence="1">Uncharacterized protein</fullName>
    </submittedName>
</protein>
<proteinExistence type="predicted"/>